<proteinExistence type="predicted"/>
<keyword evidence="3" id="KW-0732">Signal</keyword>
<reference evidence="5" key="2">
    <citation type="submission" date="2025-09" db="UniProtKB">
        <authorList>
            <consortium name="Ensembl"/>
        </authorList>
    </citation>
    <scope>IDENTIFICATION</scope>
</reference>
<dbReference type="GO" id="GO:0004222">
    <property type="term" value="F:metalloendopeptidase activity"/>
    <property type="evidence" value="ECO:0007669"/>
    <property type="project" value="TreeGrafter"/>
</dbReference>
<dbReference type="InterPro" id="IPR050439">
    <property type="entry name" value="ADAMTS_ADAMTS-like"/>
</dbReference>
<evidence type="ECO:0000256" key="4">
    <source>
        <dbReference type="ARBA" id="ARBA00022737"/>
    </source>
</evidence>
<dbReference type="GO" id="GO:0005576">
    <property type="term" value="C:extracellular region"/>
    <property type="evidence" value="ECO:0007669"/>
    <property type="project" value="UniProtKB-SubCell"/>
</dbReference>
<reference evidence="5" key="1">
    <citation type="submission" date="2025-08" db="UniProtKB">
        <authorList>
            <consortium name="Ensembl"/>
        </authorList>
    </citation>
    <scope>IDENTIFICATION</scope>
</reference>
<keyword evidence="4" id="KW-0677">Repeat</keyword>
<dbReference type="Ensembl" id="ENSTMTT00000024644.1">
    <property type="protein sequence ID" value="ENSTMTP00000023804.1"/>
    <property type="gene ID" value="ENSTMTG00000017350.1"/>
</dbReference>
<dbReference type="GO" id="GO:0030198">
    <property type="term" value="P:extracellular matrix organization"/>
    <property type="evidence" value="ECO:0007669"/>
    <property type="project" value="TreeGrafter"/>
</dbReference>
<evidence type="ECO:0000313" key="5">
    <source>
        <dbReference type="Ensembl" id="ENSTMTP00000023804.1"/>
    </source>
</evidence>
<dbReference type="Proteomes" id="UP000472274">
    <property type="component" value="Unplaced"/>
</dbReference>
<keyword evidence="6" id="KW-1185">Reference proteome</keyword>
<keyword evidence="2" id="KW-0964">Secreted</keyword>
<dbReference type="GO" id="GO:0031012">
    <property type="term" value="C:extracellular matrix"/>
    <property type="evidence" value="ECO:0007669"/>
    <property type="project" value="TreeGrafter"/>
</dbReference>
<dbReference type="Gene3D" id="2.20.100.10">
    <property type="entry name" value="Thrombospondin type-1 (TSP1) repeat"/>
    <property type="match status" value="1"/>
</dbReference>
<organism evidence="5 6">
    <name type="scientific">Terrapene triunguis</name>
    <name type="common">Three-toed box turtle</name>
    <dbReference type="NCBI Taxonomy" id="2587831"/>
    <lineage>
        <taxon>Eukaryota</taxon>
        <taxon>Metazoa</taxon>
        <taxon>Chordata</taxon>
        <taxon>Craniata</taxon>
        <taxon>Vertebrata</taxon>
        <taxon>Euteleostomi</taxon>
        <taxon>Archelosauria</taxon>
        <taxon>Testudinata</taxon>
        <taxon>Testudines</taxon>
        <taxon>Cryptodira</taxon>
        <taxon>Durocryptodira</taxon>
        <taxon>Testudinoidea</taxon>
        <taxon>Emydidae</taxon>
        <taxon>Terrapene</taxon>
    </lineage>
</organism>
<dbReference type="InterPro" id="IPR036383">
    <property type="entry name" value="TSP1_rpt_sf"/>
</dbReference>
<dbReference type="PANTHER" id="PTHR13723:SF304">
    <property type="entry name" value="A DISINTEGRIN AND METALLOPROTEINASE WITH THROMBOSPONDIN MOTIFS 2-LIKE PROTEIN"/>
    <property type="match status" value="1"/>
</dbReference>
<dbReference type="Pfam" id="PF19030">
    <property type="entry name" value="TSP1_ADAMTS"/>
    <property type="match status" value="1"/>
</dbReference>
<dbReference type="GO" id="GO:0006508">
    <property type="term" value="P:proteolysis"/>
    <property type="evidence" value="ECO:0007669"/>
    <property type="project" value="TreeGrafter"/>
</dbReference>
<dbReference type="InParanoid" id="A0A674JXE1"/>
<accession>A0A674JXE1</accession>
<dbReference type="FunFam" id="2.20.100.10:FF:000005">
    <property type="entry name" value="ADAM metallopeptidase with thrombospondin type 1 motif 9"/>
    <property type="match status" value="1"/>
</dbReference>
<comment type="subcellular location">
    <subcellularLocation>
        <location evidence="1">Secreted</location>
    </subcellularLocation>
</comment>
<dbReference type="SMART" id="SM00209">
    <property type="entry name" value="TSP1"/>
    <property type="match status" value="1"/>
</dbReference>
<protein>
    <submittedName>
        <fullName evidence="5">Uncharacterized protein</fullName>
    </submittedName>
</protein>
<evidence type="ECO:0000256" key="1">
    <source>
        <dbReference type="ARBA" id="ARBA00004613"/>
    </source>
</evidence>
<sequence length="261" mass="29201">PCTLHGFLTGMLYAGVQEAVVTCLNKQTREIADETLCVTSRRPPQLLKACNLEPCPPRWEIGKWSSCSLTCGVGLQTRDVFCSHLLSRETNETLPETFCSALRPVAQQACKNKDCPSEWLLSDWTQVCGICISEESNTGNRSHCPEGNSPSFILLSLFPASLALSHMLPMSPQSPEYQASKRPRSSDRSYTLIHCPCSPCTKFCSHLHSCNPTEVKGLHGLQVRAEHGPLTSEELFYIYTSITENRFWSFYERIFVNSSPF</sequence>
<dbReference type="SUPFAM" id="SSF82895">
    <property type="entry name" value="TSP-1 type 1 repeat"/>
    <property type="match status" value="1"/>
</dbReference>
<dbReference type="GeneTree" id="ENSGT00940000156243"/>
<evidence type="ECO:0000256" key="2">
    <source>
        <dbReference type="ARBA" id="ARBA00022525"/>
    </source>
</evidence>
<dbReference type="InterPro" id="IPR000884">
    <property type="entry name" value="TSP1_rpt"/>
</dbReference>
<evidence type="ECO:0000313" key="6">
    <source>
        <dbReference type="Proteomes" id="UP000472274"/>
    </source>
</evidence>
<dbReference type="PANTHER" id="PTHR13723">
    <property type="entry name" value="ADAMTS A DISINTEGRIN AND METALLOPROTEASE WITH THROMBOSPONDIN MOTIFS PROTEASE"/>
    <property type="match status" value="1"/>
</dbReference>
<evidence type="ECO:0000256" key="3">
    <source>
        <dbReference type="ARBA" id="ARBA00022729"/>
    </source>
</evidence>
<dbReference type="AlphaFoldDB" id="A0A674JXE1"/>
<name>A0A674JXE1_9SAUR</name>
<dbReference type="PROSITE" id="PS50092">
    <property type="entry name" value="TSP1"/>
    <property type="match status" value="1"/>
</dbReference>